<dbReference type="Pfam" id="PF00501">
    <property type="entry name" value="AMP-binding"/>
    <property type="match status" value="1"/>
</dbReference>
<dbReference type="Pfam" id="PF00550">
    <property type="entry name" value="PP-binding"/>
    <property type="match status" value="1"/>
</dbReference>
<dbReference type="Gene3D" id="1.10.1200.10">
    <property type="entry name" value="ACP-like"/>
    <property type="match status" value="1"/>
</dbReference>
<dbReference type="PROSITE" id="PS00455">
    <property type="entry name" value="AMP_BINDING"/>
    <property type="match status" value="1"/>
</dbReference>
<accession>A0A8A3WRY0</accession>
<name>A0A8A3WRY0_EPING</name>
<protein>
    <recommendedName>
        <fullName evidence="4">Carrier domain-containing protein</fullName>
    </recommendedName>
</protein>
<organism evidence="5">
    <name type="scientific">Epicoccum nigrum</name>
    <name type="common">Soil fungus</name>
    <name type="synonym">Epicoccum purpurascens</name>
    <dbReference type="NCBI Taxonomy" id="105696"/>
    <lineage>
        <taxon>Eukaryota</taxon>
        <taxon>Fungi</taxon>
        <taxon>Dikarya</taxon>
        <taxon>Ascomycota</taxon>
        <taxon>Pezizomycotina</taxon>
        <taxon>Dothideomycetes</taxon>
        <taxon>Pleosporomycetidae</taxon>
        <taxon>Pleosporales</taxon>
        <taxon>Pleosporineae</taxon>
        <taxon>Didymellaceae</taxon>
        <taxon>Epicoccum</taxon>
    </lineage>
</organism>
<dbReference type="InterPro" id="IPR042099">
    <property type="entry name" value="ANL_N_sf"/>
</dbReference>
<evidence type="ECO:0000256" key="2">
    <source>
        <dbReference type="ARBA" id="ARBA00022553"/>
    </source>
</evidence>
<dbReference type="InterPro" id="IPR036736">
    <property type="entry name" value="ACP-like_sf"/>
</dbReference>
<keyword evidence="3" id="KW-0812">Transmembrane</keyword>
<dbReference type="InterPro" id="IPR036291">
    <property type="entry name" value="NAD(P)-bd_dom_sf"/>
</dbReference>
<dbReference type="AlphaFoldDB" id="A0A8A3WRY0"/>
<dbReference type="PANTHER" id="PTHR43439:SF2">
    <property type="entry name" value="ENZYME, PUTATIVE (JCVI)-RELATED"/>
    <property type="match status" value="1"/>
</dbReference>
<evidence type="ECO:0000313" key="5">
    <source>
        <dbReference type="EMBL" id="QTA73097.1"/>
    </source>
</evidence>
<evidence type="ECO:0000256" key="1">
    <source>
        <dbReference type="ARBA" id="ARBA00022450"/>
    </source>
</evidence>
<dbReference type="InterPro" id="IPR051414">
    <property type="entry name" value="Adenylate-forming_Reductase"/>
</dbReference>
<reference evidence="5" key="1">
    <citation type="submission" date="2020-01" db="EMBL/GenBank/DDBJ databases">
        <authorList>
            <person name="Liu X."/>
        </authorList>
    </citation>
    <scope>NUCLEOTIDE SEQUENCE</scope>
    <source>
        <strain evidence="5">40.3</strain>
    </source>
</reference>
<dbReference type="InterPro" id="IPR013120">
    <property type="entry name" value="FAR_NAD-bd"/>
</dbReference>
<dbReference type="SUPFAM" id="SSF47336">
    <property type="entry name" value="ACP-like"/>
    <property type="match status" value="1"/>
</dbReference>
<keyword evidence="3" id="KW-1133">Transmembrane helix</keyword>
<dbReference type="EMBL" id="MN970214">
    <property type="protein sequence ID" value="QTA73097.1"/>
    <property type="molecule type" value="Genomic_DNA"/>
</dbReference>
<dbReference type="PROSITE" id="PS50075">
    <property type="entry name" value="CARRIER"/>
    <property type="match status" value="1"/>
</dbReference>
<dbReference type="SUPFAM" id="SSF56801">
    <property type="entry name" value="Acetyl-CoA synthetase-like"/>
    <property type="match status" value="1"/>
</dbReference>
<dbReference type="InterPro" id="IPR020845">
    <property type="entry name" value="AMP-binding_CS"/>
</dbReference>
<dbReference type="Gene3D" id="3.40.50.12780">
    <property type="entry name" value="N-terminal domain of ligase-like"/>
    <property type="match status" value="1"/>
</dbReference>
<dbReference type="Pfam" id="PF07993">
    <property type="entry name" value="NAD_binding_4"/>
    <property type="match status" value="1"/>
</dbReference>
<dbReference type="InterPro" id="IPR006162">
    <property type="entry name" value="Ppantetheine_attach_site"/>
</dbReference>
<dbReference type="InterPro" id="IPR009081">
    <property type="entry name" value="PP-bd_ACP"/>
</dbReference>
<evidence type="ECO:0000256" key="3">
    <source>
        <dbReference type="SAM" id="Phobius"/>
    </source>
</evidence>
<keyword evidence="3" id="KW-0472">Membrane</keyword>
<proteinExistence type="predicted"/>
<dbReference type="SUPFAM" id="SSF51735">
    <property type="entry name" value="NAD(P)-binding Rossmann-fold domains"/>
    <property type="match status" value="1"/>
</dbReference>
<feature type="domain" description="Carrier" evidence="4">
    <location>
        <begin position="544"/>
        <end position="627"/>
    </location>
</feature>
<feature type="transmembrane region" description="Helical" evidence="3">
    <location>
        <begin position="94"/>
        <end position="113"/>
    </location>
</feature>
<evidence type="ECO:0000259" key="4">
    <source>
        <dbReference type="PROSITE" id="PS50075"/>
    </source>
</evidence>
<dbReference type="Pfam" id="PF23562">
    <property type="entry name" value="AMP-binding_C_3"/>
    <property type="match status" value="1"/>
</dbReference>
<dbReference type="PANTHER" id="PTHR43439">
    <property type="entry name" value="PHENYLACETATE-COENZYME A LIGASE"/>
    <property type="match status" value="1"/>
</dbReference>
<dbReference type="PROSITE" id="PS00012">
    <property type="entry name" value="PHOSPHOPANTETHEINE"/>
    <property type="match status" value="1"/>
</dbReference>
<dbReference type="Gene3D" id="3.40.50.720">
    <property type="entry name" value="NAD(P)-binding Rossmann-like Domain"/>
    <property type="match status" value="1"/>
</dbReference>
<dbReference type="InterPro" id="IPR000873">
    <property type="entry name" value="AMP-dep_synth/lig_dom"/>
</dbReference>
<keyword evidence="1" id="KW-0596">Phosphopantetheine</keyword>
<sequence length="1036" mass="114330">MTTFKRPPVTLLPASAEQPIRTIPELIDYNATHNPDVLFCVQAVKDAAPIQITFGQLRDAILRRCARLRVELQLRSGPKKSAPVALIMDSDLELLVYLFALMGMGVPVALISARLSPIAVAHLLHSIGARSVLASPRLVSLAKAAFSEELSPDALELHISQPFESNLPPSTEPFENPLSSSEHYVSESDRNVLILHSSGTTGLPKPIYQPHRYLLGFSQCYMHTEDEVVEAINMSTLPLYHGFGLVPPCLALGIGKPFYIPPANTVPTGSSTAMAIKLSGAQSLMTVPHILEEICALPPEEGMDALRSLQFVASAGGPLNHATGEKLAASGVDLLAHFGTTEIGPIAPLFKPGPDYDWRFFRLREDMDLRLEADNGYYTLTARPFGWDTDFVLQDRLVTSERHPGQHFRAVGRNDDLIVLSTGEKVLPAILETLLCESPLVKAACVFGEARFELGVIVEPATLGTDAEQLKNDIWPIILEASQKMDSHAQMASKTSIIIADCALPRSDKGSVVRREAWRAFADNIEHTYRQLEESNVEHSGMSIHTKTFEHDLKDLLRAELGWTKTLGHGDDFFELGMNSLQAMKICRKLRSADLDGQRMPPGAISNDFLYKNSNLNALVQALKSHGAESTRTTSEEDLIVQLSQQYTLQPKQQMYTVLLTGGTGSLGSHVIETLARNPAVARIVCLNRRQEAGSENFDYLPQPKERQIQALQSKGIQGISDILDKLEVIDIDVRQANFGLLPAQYAQLSSRVTHILHAAWPMDFQRNLASFNSQFELLRSLLQLALDIHISRPFVRPRILFVSSIAVVGQYHAVNNTRIVPEVSMPDASTVNPFGYGKAKFVCEKMLEAAAATHSEAMEVAIVRVGQMSGSRGSGYWNSKEHFPSLVRLSQKLGALPSIRGTLSWLPVDTAAETLIEIMLSVSPLELIYHLENPIRQPWHDVLVILSEELDLDGNAFTSLDKWLISIKAMTDDAASTDLLIEFFEKDFQHMSGGGVVLDTRVSRAVSPTLQQVDIVEDELVATYIKQWKRRGVLV</sequence>
<keyword evidence="2" id="KW-0597">Phosphoprotein</keyword>